<keyword evidence="2" id="KW-1185">Reference proteome</keyword>
<reference evidence="1 2" key="1">
    <citation type="submission" date="2024-05" db="EMBL/GenBank/DDBJ databases">
        <title>A draft genome resource for the thread blight pathogen Marasmius tenuissimus strain MS-2.</title>
        <authorList>
            <person name="Yulfo-Soto G.E."/>
            <person name="Baruah I.K."/>
            <person name="Amoako-Attah I."/>
            <person name="Bukari Y."/>
            <person name="Meinhardt L.W."/>
            <person name="Bailey B.A."/>
            <person name="Cohen S.P."/>
        </authorList>
    </citation>
    <scope>NUCLEOTIDE SEQUENCE [LARGE SCALE GENOMIC DNA]</scope>
    <source>
        <strain evidence="1 2">MS-2</strain>
    </source>
</reference>
<gene>
    <name evidence="1" type="ORF">AAF712_007450</name>
</gene>
<evidence type="ECO:0000313" key="1">
    <source>
        <dbReference type="EMBL" id="KAL0065539.1"/>
    </source>
</evidence>
<name>A0ABR2ZWK1_9AGAR</name>
<evidence type="ECO:0000313" key="2">
    <source>
        <dbReference type="Proteomes" id="UP001437256"/>
    </source>
</evidence>
<comment type="caution">
    <text evidence="1">The sequence shown here is derived from an EMBL/GenBank/DDBJ whole genome shotgun (WGS) entry which is preliminary data.</text>
</comment>
<sequence>MSFFPNSDSPTFYNGTFVAAKKVVNVKNYYGSPRQQQDAKESGAYGCGVGNDANRFRTVLEGDLVLLREVASDNFDFKERSELLAKLKTTNPFRVRLEKRGAVIRVTRKVHTAEIVGFEPRKFTVVTFDTTGEGGVNGQPNENAVSLLPLFALFGRYTNLLRVRYGGEHTTSLHLKG</sequence>
<proteinExistence type="predicted"/>
<organism evidence="1 2">
    <name type="scientific">Marasmius tenuissimus</name>
    <dbReference type="NCBI Taxonomy" id="585030"/>
    <lineage>
        <taxon>Eukaryota</taxon>
        <taxon>Fungi</taxon>
        <taxon>Dikarya</taxon>
        <taxon>Basidiomycota</taxon>
        <taxon>Agaricomycotina</taxon>
        <taxon>Agaricomycetes</taxon>
        <taxon>Agaricomycetidae</taxon>
        <taxon>Agaricales</taxon>
        <taxon>Marasmiineae</taxon>
        <taxon>Marasmiaceae</taxon>
        <taxon>Marasmius</taxon>
    </lineage>
</organism>
<dbReference type="Proteomes" id="UP001437256">
    <property type="component" value="Unassembled WGS sequence"/>
</dbReference>
<accession>A0ABR2ZWK1</accession>
<dbReference type="EMBL" id="JBBXMP010000046">
    <property type="protein sequence ID" value="KAL0065539.1"/>
    <property type="molecule type" value="Genomic_DNA"/>
</dbReference>
<protein>
    <submittedName>
        <fullName evidence="1">Uncharacterized protein</fullName>
    </submittedName>
</protein>